<keyword evidence="2" id="KW-1185">Reference proteome</keyword>
<dbReference type="PANTHER" id="PTHR28055:SF1">
    <property type="entry name" value="ALTERED INHERITANCE OF MITOCHONDRIA PROTEIN 41, MITOCHONDRIAL"/>
    <property type="match status" value="1"/>
</dbReference>
<proteinExistence type="predicted"/>
<dbReference type="Proteomes" id="UP001257277">
    <property type="component" value="Unassembled WGS sequence"/>
</dbReference>
<organism evidence="1 2">
    <name type="scientific">Asprobacillus argus</name>
    <dbReference type="NCBI Taxonomy" id="3076534"/>
    <lineage>
        <taxon>Bacteria</taxon>
        <taxon>Pseudomonadati</taxon>
        <taxon>Bacteroidota</taxon>
        <taxon>Flavobacteriia</taxon>
        <taxon>Flavobacteriales</taxon>
        <taxon>Flavobacteriaceae</taxon>
        <taxon>Asprobacillus</taxon>
    </lineage>
</organism>
<sequence>MSLQKQVMEQMKAAMKSKDAVALQALRALKSAFLLAKTEVGAGELTEDQEMKIIQKQVKQRKDSATIFVEQGRQDLADPELAEAAVLEQFLPEALSEEEIEKVVIATIAKVGAEGMKDMGKVMGIVSKQLAGQADGKTISTIVRKNLG</sequence>
<dbReference type="EMBL" id="JAVTTO010000001">
    <property type="protein sequence ID" value="MDT7830854.1"/>
    <property type="molecule type" value="Genomic_DNA"/>
</dbReference>
<protein>
    <submittedName>
        <fullName evidence="1">GatB/YqeY domain-containing protein</fullName>
    </submittedName>
</protein>
<dbReference type="InterPro" id="IPR003789">
    <property type="entry name" value="Asn/Gln_tRNA_amidoTrase-B-like"/>
</dbReference>
<name>A0ABU3LAV3_9FLAO</name>
<dbReference type="InterPro" id="IPR019004">
    <property type="entry name" value="YqeY/Aim41"/>
</dbReference>
<dbReference type="Gene3D" id="1.10.1510.10">
    <property type="entry name" value="Uncharacterised protein YqeY/AIM41 PF09424, N-terminal domain"/>
    <property type="match status" value="1"/>
</dbReference>
<dbReference type="Gene3D" id="1.10.10.410">
    <property type="match status" value="1"/>
</dbReference>
<gene>
    <name evidence="1" type="ORF">RQM59_00595</name>
</gene>
<accession>A0ABU3LAV3</accession>
<evidence type="ECO:0000313" key="1">
    <source>
        <dbReference type="EMBL" id="MDT7830854.1"/>
    </source>
</evidence>
<dbReference type="Pfam" id="PF09424">
    <property type="entry name" value="YqeY"/>
    <property type="match status" value="1"/>
</dbReference>
<dbReference type="PANTHER" id="PTHR28055">
    <property type="entry name" value="ALTERED INHERITANCE OF MITOCHONDRIA PROTEIN 41, MITOCHONDRIAL"/>
    <property type="match status" value="1"/>
</dbReference>
<dbReference type="InterPro" id="IPR042184">
    <property type="entry name" value="YqeY/Aim41_N"/>
</dbReference>
<comment type="caution">
    <text evidence="1">The sequence shown here is derived from an EMBL/GenBank/DDBJ whole genome shotgun (WGS) entry which is preliminary data.</text>
</comment>
<evidence type="ECO:0000313" key="2">
    <source>
        <dbReference type="Proteomes" id="UP001257277"/>
    </source>
</evidence>
<dbReference type="SUPFAM" id="SSF89095">
    <property type="entry name" value="GatB/YqeY motif"/>
    <property type="match status" value="1"/>
</dbReference>
<dbReference type="RefSeq" id="WP_349240112.1">
    <property type="nucleotide sequence ID" value="NZ_JAVTTO010000001.1"/>
</dbReference>
<dbReference type="InterPro" id="IPR023168">
    <property type="entry name" value="GatB_Yqey_C_2"/>
</dbReference>
<reference evidence="1 2" key="1">
    <citation type="submission" date="2023-09" db="EMBL/GenBank/DDBJ databases">
        <title>Novel taxa isolated from Blanes Bay.</title>
        <authorList>
            <person name="Rey-Velasco X."/>
            <person name="Lucena T."/>
        </authorList>
    </citation>
    <scope>NUCLEOTIDE SEQUENCE [LARGE SCALE GENOMIC DNA]</scope>
    <source>
        <strain evidence="1 2">S356</strain>
    </source>
</reference>